<dbReference type="AlphaFoldDB" id="A0A4R4RW16"/>
<proteinExistence type="predicted"/>
<dbReference type="Pfam" id="PF02627">
    <property type="entry name" value="CMD"/>
    <property type="match status" value="1"/>
</dbReference>
<dbReference type="RefSeq" id="WP_131981069.1">
    <property type="nucleotide sequence ID" value="NZ_SMKL01000013.1"/>
</dbReference>
<dbReference type="PANTHER" id="PTHR33570:SF2">
    <property type="entry name" value="CARBOXYMUCONOLACTONE DECARBOXYLASE-LIKE DOMAIN-CONTAINING PROTEIN"/>
    <property type="match status" value="1"/>
</dbReference>
<gene>
    <name evidence="2" type="ORF">E1212_07990</name>
</gene>
<dbReference type="SUPFAM" id="SSF69118">
    <property type="entry name" value="AhpD-like"/>
    <property type="match status" value="2"/>
</dbReference>
<dbReference type="InterPro" id="IPR052512">
    <property type="entry name" value="4CMD/NDH-1_regulator"/>
</dbReference>
<accession>A0A4R4RW16</accession>
<dbReference type="OrthoDB" id="9802489at2"/>
<dbReference type="GO" id="GO:0051920">
    <property type="term" value="F:peroxiredoxin activity"/>
    <property type="evidence" value="ECO:0007669"/>
    <property type="project" value="InterPro"/>
</dbReference>
<dbReference type="InterPro" id="IPR003779">
    <property type="entry name" value="CMD-like"/>
</dbReference>
<reference evidence="2 3" key="1">
    <citation type="submission" date="2019-02" db="EMBL/GenBank/DDBJ databases">
        <title>Draft genome sequences of novel Actinobacteria.</title>
        <authorList>
            <person name="Sahin N."/>
            <person name="Ay H."/>
            <person name="Saygin H."/>
        </authorList>
    </citation>
    <scope>NUCLEOTIDE SEQUENCE [LARGE SCALE GENOMIC DNA]</scope>
    <source>
        <strain evidence="2 3">KC603</strain>
    </source>
</reference>
<keyword evidence="3" id="KW-1185">Reference proteome</keyword>
<name>A0A4R4RW16_9ACTN</name>
<dbReference type="EMBL" id="SMKL01000013">
    <property type="protein sequence ID" value="TDC52783.1"/>
    <property type="molecule type" value="Genomic_DNA"/>
</dbReference>
<feature type="domain" description="Carboxymuconolactone decarboxylase-like" evidence="1">
    <location>
        <begin position="208"/>
        <end position="284"/>
    </location>
</feature>
<evidence type="ECO:0000259" key="1">
    <source>
        <dbReference type="Pfam" id="PF02627"/>
    </source>
</evidence>
<evidence type="ECO:0000313" key="3">
    <source>
        <dbReference type="Proteomes" id="UP000295621"/>
    </source>
</evidence>
<protein>
    <submittedName>
        <fullName evidence="2">Carboxymuconolactone decarboxylase family protein</fullName>
    </submittedName>
</protein>
<sequence>MRSAVKDEHNAEPSPAYGAAKAVKPRSFVDRYEKFRSLDPHFAEVWCQYTGAMLALPALDMRTRLLTLTSMYTMLSDQDGLLDTLAAAVEQRVDLKEVLEAILQCWVYAGEQPVSVAVDVLIEVADAAGQLAGLKARGLPPETGRIGRSLEVERESWSAEDRADPRLSGLLERHGWEGISLGLQQRPGVHLDVLERLERLDVAFTGHWVNTIYRGMYSRGVLDEKTRILCMVADCLATGEIRNGRGHMRWAVLAGATPAEVRDVVLQACAVIGHPHIISTALPALIDVLDELGRLDELSQSDP</sequence>
<comment type="caution">
    <text evidence="2">The sequence shown here is derived from an EMBL/GenBank/DDBJ whole genome shotgun (WGS) entry which is preliminary data.</text>
</comment>
<evidence type="ECO:0000313" key="2">
    <source>
        <dbReference type="EMBL" id="TDC52783.1"/>
    </source>
</evidence>
<dbReference type="Proteomes" id="UP000295621">
    <property type="component" value="Unassembled WGS sequence"/>
</dbReference>
<organism evidence="2 3">
    <name type="scientific">Jiangella ureilytica</name>
    <dbReference type="NCBI Taxonomy" id="2530374"/>
    <lineage>
        <taxon>Bacteria</taxon>
        <taxon>Bacillati</taxon>
        <taxon>Actinomycetota</taxon>
        <taxon>Actinomycetes</taxon>
        <taxon>Jiangellales</taxon>
        <taxon>Jiangellaceae</taxon>
        <taxon>Jiangella</taxon>
    </lineage>
</organism>
<dbReference type="InterPro" id="IPR029032">
    <property type="entry name" value="AhpD-like"/>
</dbReference>
<dbReference type="Gene3D" id="1.20.1290.10">
    <property type="entry name" value="AhpD-like"/>
    <property type="match status" value="2"/>
</dbReference>
<dbReference type="PANTHER" id="PTHR33570">
    <property type="entry name" value="4-CARBOXYMUCONOLACTONE DECARBOXYLASE FAMILY PROTEIN"/>
    <property type="match status" value="1"/>
</dbReference>